<gene>
    <name evidence="1" type="ORF">OCTVUL_1B024791</name>
</gene>
<evidence type="ECO:0000313" key="2">
    <source>
        <dbReference type="Proteomes" id="UP001162480"/>
    </source>
</evidence>
<protein>
    <recommendedName>
        <fullName evidence="3">Mos1 transposase HTH domain-containing protein</fullName>
    </recommendedName>
</protein>
<evidence type="ECO:0008006" key="3">
    <source>
        <dbReference type="Google" id="ProtNLM"/>
    </source>
</evidence>
<proteinExistence type="predicted"/>
<name>A0AA36BK92_OCTVU</name>
<evidence type="ECO:0000313" key="1">
    <source>
        <dbReference type="EMBL" id="CAI9734996.1"/>
    </source>
</evidence>
<dbReference type="Proteomes" id="UP001162480">
    <property type="component" value="Chromosome 17"/>
</dbReference>
<reference evidence="1" key="1">
    <citation type="submission" date="2023-08" db="EMBL/GenBank/DDBJ databases">
        <authorList>
            <person name="Alioto T."/>
            <person name="Alioto T."/>
            <person name="Gomez Garrido J."/>
        </authorList>
    </citation>
    <scope>NUCLEOTIDE SEQUENCE</scope>
</reference>
<dbReference type="EMBL" id="OX597830">
    <property type="protein sequence ID" value="CAI9734996.1"/>
    <property type="molecule type" value="Genomic_DNA"/>
</dbReference>
<dbReference type="AlphaFoldDB" id="A0AA36BK92"/>
<accession>A0AA36BK92</accession>
<sequence>MSVLMESLICYDRGDERGGGGDDYGGNDGYANIEEKMLQRLAKIICEVFGDDDAAGESTVQRWSAKFKAGEFSLEDESHSGKIFKIG</sequence>
<organism evidence="1 2">
    <name type="scientific">Octopus vulgaris</name>
    <name type="common">Common octopus</name>
    <dbReference type="NCBI Taxonomy" id="6645"/>
    <lineage>
        <taxon>Eukaryota</taxon>
        <taxon>Metazoa</taxon>
        <taxon>Spiralia</taxon>
        <taxon>Lophotrochozoa</taxon>
        <taxon>Mollusca</taxon>
        <taxon>Cephalopoda</taxon>
        <taxon>Coleoidea</taxon>
        <taxon>Octopodiformes</taxon>
        <taxon>Octopoda</taxon>
        <taxon>Incirrata</taxon>
        <taxon>Octopodidae</taxon>
        <taxon>Octopus</taxon>
    </lineage>
</organism>
<keyword evidence="2" id="KW-1185">Reference proteome</keyword>